<accession>A0A170ZSK5</accession>
<organism evidence="1 2">
    <name type="scientific">Paludibacter jiangxiensis</name>
    <dbReference type="NCBI Taxonomy" id="681398"/>
    <lineage>
        <taxon>Bacteria</taxon>
        <taxon>Pseudomonadati</taxon>
        <taxon>Bacteroidota</taxon>
        <taxon>Bacteroidia</taxon>
        <taxon>Bacteroidales</taxon>
        <taxon>Paludibacteraceae</taxon>
        <taxon>Paludibacter</taxon>
    </lineage>
</organism>
<reference evidence="2" key="2">
    <citation type="journal article" date="2017" name="Genome Announc.">
        <title>Draft genome sequence of Paludibacter jiangxiensis NM7(T), a propionate-producing fermentative bacterium.</title>
        <authorList>
            <person name="Qiu Y.-L."/>
            <person name="Tourlousse D.M."/>
            <person name="Matsuura N."/>
            <person name="Ohashi A."/>
            <person name="Sekiguchi Y."/>
        </authorList>
    </citation>
    <scope>NUCLEOTIDE SEQUENCE [LARGE SCALE GENOMIC DNA]</scope>
    <source>
        <strain evidence="2">NM7</strain>
    </source>
</reference>
<comment type="caution">
    <text evidence="1">The sequence shown here is derived from an EMBL/GenBank/DDBJ whole genome shotgun (WGS) entry which is preliminary data.</text>
</comment>
<dbReference type="InterPro" id="IPR029063">
    <property type="entry name" value="SAM-dependent_MTases_sf"/>
</dbReference>
<dbReference type="SUPFAM" id="SSF53335">
    <property type="entry name" value="S-adenosyl-L-methionine-dependent methyltransferases"/>
    <property type="match status" value="1"/>
</dbReference>
<keyword evidence="2" id="KW-1185">Reference proteome</keyword>
<dbReference type="EMBL" id="BDCR01000003">
    <property type="protein sequence ID" value="GAT62972.1"/>
    <property type="molecule type" value="Genomic_DNA"/>
</dbReference>
<evidence type="ECO:0000313" key="2">
    <source>
        <dbReference type="Proteomes" id="UP000076586"/>
    </source>
</evidence>
<name>A0A170ZSK5_9BACT</name>
<dbReference type="Proteomes" id="UP000076586">
    <property type="component" value="Unassembled WGS sequence"/>
</dbReference>
<sequence>MPINQLVQFCNDSITKNGKCLNCEHTCKNNCNICLQECHYGSSRGYDCDNMIYCYTCSYIYKYASEIGHLFSAFNFNRFDQFKILNLGCGSCADLFGIDRYLMQKATSRPISYVGVDNNVRWQNTQNKIQEIFPQYNIEYIYSDVFDFIETIKGNEKLDYNFVILQYILNEFNLNCSDRINEFIEKFTANVIDKLPDKSIIITNDINHYDIRSISANIYKHSMNNNITSQFLYRFPNQPPHPYGGENHKYDTLIFDIPQVIKSRFDIKTPCSSAQSIIFKTRSK</sequence>
<protein>
    <recommendedName>
        <fullName evidence="3">Methyltransferase domain-containing protein</fullName>
    </recommendedName>
</protein>
<proteinExistence type="predicted"/>
<dbReference type="STRING" id="681398.PJIAN_3284"/>
<dbReference type="AlphaFoldDB" id="A0A170ZSK5"/>
<evidence type="ECO:0008006" key="3">
    <source>
        <dbReference type="Google" id="ProtNLM"/>
    </source>
</evidence>
<gene>
    <name evidence="1" type="ORF">PJIAN_3284</name>
</gene>
<reference evidence="2" key="1">
    <citation type="submission" date="2016-04" db="EMBL/GenBank/DDBJ databases">
        <title>Draft genome sequence of Paludibacter jiangxiensis strain NM7.</title>
        <authorList>
            <person name="Qiu Y."/>
            <person name="Matsuura N."/>
            <person name="Ohashi A."/>
            <person name="Tourlousse M.D."/>
            <person name="Sekiguchi Y."/>
        </authorList>
    </citation>
    <scope>NUCLEOTIDE SEQUENCE [LARGE SCALE GENOMIC DNA]</scope>
    <source>
        <strain evidence="2">NM7</strain>
    </source>
</reference>
<evidence type="ECO:0000313" key="1">
    <source>
        <dbReference type="EMBL" id="GAT62972.1"/>
    </source>
</evidence>